<dbReference type="OrthoDB" id="9930019at2"/>
<evidence type="ECO:0000313" key="4">
    <source>
        <dbReference type="Proteomes" id="UP000068164"/>
    </source>
</evidence>
<evidence type="ECO:0008006" key="5">
    <source>
        <dbReference type="Google" id="ProtNLM"/>
    </source>
</evidence>
<feature type="signal peptide" evidence="2">
    <location>
        <begin position="1"/>
        <end position="22"/>
    </location>
</feature>
<proteinExistence type="predicted"/>
<organism evidence="3 4">
    <name type="scientific">Rhizobium altiplani</name>
    <dbReference type="NCBI Taxonomy" id="1864509"/>
    <lineage>
        <taxon>Bacteria</taxon>
        <taxon>Pseudomonadati</taxon>
        <taxon>Pseudomonadota</taxon>
        <taxon>Alphaproteobacteria</taxon>
        <taxon>Hyphomicrobiales</taxon>
        <taxon>Rhizobiaceae</taxon>
        <taxon>Rhizobium/Agrobacterium group</taxon>
        <taxon>Rhizobium</taxon>
    </lineage>
</organism>
<dbReference type="RefSeq" id="WP_062373613.1">
    <property type="nucleotide sequence ID" value="NZ_LNCD01000122.1"/>
</dbReference>
<feature type="compositionally biased region" description="Basic and acidic residues" evidence="1">
    <location>
        <begin position="42"/>
        <end position="58"/>
    </location>
</feature>
<evidence type="ECO:0000313" key="3">
    <source>
        <dbReference type="EMBL" id="KWV44468.1"/>
    </source>
</evidence>
<dbReference type="Proteomes" id="UP000068164">
    <property type="component" value="Unassembled WGS sequence"/>
</dbReference>
<dbReference type="AlphaFoldDB" id="A0A109J8W0"/>
<evidence type="ECO:0000256" key="1">
    <source>
        <dbReference type="SAM" id="MobiDB-lite"/>
    </source>
</evidence>
<reference evidence="3 4" key="1">
    <citation type="submission" date="2015-11" db="EMBL/GenBank/DDBJ databases">
        <title>Draft Genome Sequence of the Strain BR 10423 (Rhizobium sp.) isolated from nodules of Mimosa pudica.</title>
        <authorList>
            <person name="Barauna A.C."/>
            <person name="Zilli J.E."/>
            <person name="Simoes-Araujo J.L."/>
            <person name="Reis V.M."/>
            <person name="James E.K."/>
            <person name="Reis F.B.Jr."/>
            <person name="Rouws L.F."/>
            <person name="Passos S.R."/>
            <person name="Gois S.R."/>
        </authorList>
    </citation>
    <scope>NUCLEOTIDE SEQUENCE [LARGE SCALE GENOMIC DNA]</scope>
    <source>
        <strain evidence="3 4">BR10423</strain>
    </source>
</reference>
<keyword evidence="4" id="KW-1185">Reference proteome</keyword>
<name>A0A109J8W0_9HYPH</name>
<dbReference type="EMBL" id="LNCD01000122">
    <property type="protein sequence ID" value="KWV44468.1"/>
    <property type="molecule type" value="Genomic_DNA"/>
</dbReference>
<feature type="chain" id="PRO_5007136527" description="DUF4148 domain-containing protein" evidence="2">
    <location>
        <begin position="23"/>
        <end position="81"/>
    </location>
</feature>
<accession>A0A109J8W0</accession>
<sequence>MSSFASVVLLIASSLIASQTFAEEMVIETGLERSTPSPDQAYNEHKDQKQAAEERDGEVAEMARQALSKARLLTVPQLTSK</sequence>
<comment type="caution">
    <text evidence="3">The sequence shown here is derived from an EMBL/GenBank/DDBJ whole genome shotgun (WGS) entry which is preliminary data.</text>
</comment>
<evidence type="ECO:0000256" key="2">
    <source>
        <dbReference type="SAM" id="SignalP"/>
    </source>
</evidence>
<protein>
    <recommendedName>
        <fullName evidence="5">DUF4148 domain-containing protein</fullName>
    </recommendedName>
</protein>
<gene>
    <name evidence="3" type="ORF">AS026_16375</name>
</gene>
<keyword evidence="2" id="KW-0732">Signal</keyword>
<feature type="region of interest" description="Disordered" evidence="1">
    <location>
        <begin position="32"/>
        <end position="63"/>
    </location>
</feature>